<dbReference type="PANTHER" id="PTHR11839">
    <property type="entry name" value="UDP/ADP-SUGAR PYROPHOSPHATASE"/>
    <property type="match status" value="1"/>
</dbReference>
<keyword evidence="10" id="KW-1185">Reference proteome</keyword>
<dbReference type="InterPro" id="IPR020084">
    <property type="entry name" value="NUDIX_hydrolase_CS"/>
</dbReference>
<evidence type="ECO:0000256" key="1">
    <source>
        <dbReference type="ARBA" id="ARBA00000847"/>
    </source>
</evidence>
<dbReference type="SUPFAM" id="SSF55811">
    <property type="entry name" value="Nudix"/>
    <property type="match status" value="1"/>
</dbReference>
<evidence type="ECO:0000259" key="8">
    <source>
        <dbReference type="PROSITE" id="PS51462"/>
    </source>
</evidence>
<dbReference type="GO" id="GO:0019693">
    <property type="term" value="P:ribose phosphate metabolic process"/>
    <property type="evidence" value="ECO:0007669"/>
    <property type="project" value="TreeGrafter"/>
</dbReference>
<dbReference type="GO" id="GO:0016787">
    <property type="term" value="F:hydrolase activity"/>
    <property type="evidence" value="ECO:0007669"/>
    <property type="project" value="UniProtKB-KW"/>
</dbReference>
<reference evidence="9 10" key="1">
    <citation type="submission" date="2016-10" db="EMBL/GenBank/DDBJ databases">
        <authorList>
            <person name="de Groot N.N."/>
        </authorList>
    </citation>
    <scope>NUCLEOTIDE SEQUENCE [LARGE SCALE GENOMIC DNA]</scope>
    <source>
        <strain evidence="9 10">DSM 16957</strain>
    </source>
</reference>
<evidence type="ECO:0000256" key="2">
    <source>
        <dbReference type="ARBA" id="ARBA00001946"/>
    </source>
</evidence>
<gene>
    <name evidence="9" type="ORF">SAMN04488509_101262</name>
</gene>
<feature type="domain" description="Nudix hydrolase" evidence="8">
    <location>
        <begin position="34"/>
        <end position="167"/>
    </location>
</feature>
<evidence type="ECO:0000256" key="3">
    <source>
        <dbReference type="ARBA" id="ARBA00007275"/>
    </source>
</evidence>
<evidence type="ECO:0000313" key="10">
    <source>
        <dbReference type="Proteomes" id="UP000199603"/>
    </source>
</evidence>
<dbReference type="InterPro" id="IPR000086">
    <property type="entry name" value="NUDIX_hydrolase_dom"/>
</dbReference>
<dbReference type="GO" id="GO:0006753">
    <property type="term" value="P:nucleoside phosphate metabolic process"/>
    <property type="evidence" value="ECO:0007669"/>
    <property type="project" value="TreeGrafter"/>
</dbReference>
<protein>
    <recommendedName>
        <fullName evidence="4">GDP-mannose pyrophosphatase</fullName>
    </recommendedName>
    <alternativeName>
        <fullName evidence="6">GDP-mannose hydrolase</fullName>
    </alternativeName>
    <alternativeName>
        <fullName evidence="7">GDPMK</fullName>
    </alternativeName>
</protein>
<dbReference type="CDD" id="cd03424">
    <property type="entry name" value="NUDIX_ADPRase_Nudt5_UGPPase_Nudt14"/>
    <property type="match status" value="1"/>
</dbReference>
<dbReference type="RefSeq" id="WP_091237910.1">
    <property type="nucleotide sequence ID" value="NZ_FNAG01000001.1"/>
</dbReference>
<dbReference type="Gene3D" id="3.90.79.10">
    <property type="entry name" value="Nucleoside Triphosphate Pyrophosphohydrolase"/>
    <property type="match status" value="1"/>
</dbReference>
<dbReference type="Pfam" id="PF00293">
    <property type="entry name" value="NUDIX"/>
    <property type="match status" value="1"/>
</dbReference>
<dbReference type="EMBL" id="FNAG01000001">
    <property type="protein sequence ID" value="SDD10987.1"/>
    <property type="molecule type" value="Genomic_DNA"/>
</dbReference>
<dbReference type="PROSITE" id="PS51462">
    <property type="entry name" value="NUDIX"/>
    <property type="match status" value="1"/>
</dbReference>
<keyword evidence="5" id="KW-0378">Hydrolase</keyword>
<evidence type="ECO:0000256" key="5">
    <source>
        <dbReference type="ARBA" id="ARBA00022801"/>
    </source>
</evidence>
<name>A0A1G6S4C1_9GAMM</name>
<organism evidence="9 10">
    <name type="scientific">Aquimonas voraii</name>
    <dbReference type="NCBI Taxonomy" id="265719"/>
    <lineage>
        <taxon>Bacteria</taxon>
        <taxon>Pseudomonadati</taxon>
        <taxon>Pseudomonadota</taxon>
        <taxon>Gammaproteobacteria</taxon>
        <taxon>Lysobacterales</taxon>
        <taxon>Lysobacteraceae</taxon>
        <taxon>Aquimonas</taxon>
    </lineage>
</organism>
<dbReference type="OrthoDB" id="9794310at2"/>
<comment type="similarity">
    <text evidence="3">Belongs to the Nudix hydrolase family. NudK subfamily.</text>
</comment>
<proteinExistence type="inferred from homology"/>
<accession>A0A1G6S4C1</accession>
<evidence type="ECO:0000256" key="7">
    <source>
        <dbReference type="ARBA" id="ARBA00032272"/>
    </source>
</evidence>
<dbReference type="Proteomes" id="UP000199603">
    <property type="component" value="Unassembled WGS sequence"/>
</dbReference>
<dbReference type="STRING" id="265719.SAMN04488509_101262"/>
<evidence type="ECO:0000313" key="9">
    <source>
        <dbReference type="EMBL" id="SDD10987.1"/>
    </source>
</evidence>
<dbReference type="InterPro" id="IPR015797">
    <property type="entry name" value="NUDIX_hydrolase-like_dom_sf"/>
</dbReference>
<comment type="catalytic activity">
    <reaction evidence="1">
        <text>GDP-alpha-D-mannose + H2O = alpha-D-mannose 1-phosphate + GMP + 2 H(+)</text>
        <dbReference type="Rhea" id="RHEA:27978"/>
        <dbReference type="ChEBI" id="CHEBI:15377"/>
        <dbReference type="ChEBI" id="CHEBI:15378"/>
        <dbReference type="ChEBI" id="CHEBI:57527"/>
        <dbReference type="ChEBI" id="CHEBI:58115"/>
        <dbReference type="ChEBI" id="CHEBI:58409"/>
    </reaction>
</comment>
<sequence>MKPEPAESAVETLHEARFLRLCRRGRWEYAERTNAGSAVIVVALTPDDRILFVEQFREPIQQRSIEMPAGLVGDVDGEESIELAAQRELEEETGWRAERVEFLMMGPSSSGMSTEQIAFVRAHGLVRVGSGGGDSTENITVHEVPRAQAPAWLDARRREGYSIDPKLYAGLYFVERNPDGQPHGG</sequence>
<evidence type="ECO:0000256" key="6">
    <source>
        <dbReference type="ARBA" id="ARBA00032162"/>
    </source>
</evidence>
<dbReference type="PROSITE" id="PS00893">
    <property type="entry name" value="NUDIX_BOX"/>
    <property type="match status" value="1"/>
</dbReference>
<dbReference type="PANTHER" id="PTHR11839:SF18">
    <property type="entry name" value="NUDIX HYDROLASE DOMAIN-CONTAINING PROTEIN"/>
    <property type="match status" value="1"/>
</dbReference>
<comment type="cofactor">
    <cofactor evidence="2">
        <name>Mg(2+)</name>
        <dbReference type="ChEBI" id="CHEBI:18420"/>
    </cofactor>
</comment>
<evidence type="ECO:0000256" key="4">
    <source>
        <dbReference type="ARBA" id="ARBA00016377"/>
    </source>
</evidence>
<dbReference type="AlphaFoldDB" id="A0A1G6S4C1"/>